<comment type="caution">
    <text evidence="1">The sequence shown here is derived from an EMBL/GenBank/DDBJ whole genome shotgun (WGS) entry which is preliminary data.</text>
</comment>
<dbReference type="EMBL" id="CM039430">
    <property type="protein sequence ID" value="KAI4344489.1"/>
    <property type="molecule type" value="Genomic_DNA"/>
</dbReference>
<evidence type="ECO:0000313" key="2">
    <source>
        <dbReference type="Proteomes" id="UP000828941"/>
    </source>
</evidence>
<name>A0ACB9P6T5_BAUVA</name>
<gene>
    <name evidence="1" type="ORF">L6164_011710</name>
</gene>
<dbReference type="Proteomes" id="UP000828941">
    <property type="component" value="Chromosome 5"/>
</dbReference>
<accession>A0ACB9P6T5</accession>
<reference evidence="1 2" key="1">
    <citation type="journal article" date="2022" name="DNA Res.">
        <title>Chromosomal-level genome assembly of the orchid tree Bauhinia variegata (Leguminosae; Cercidoideae) supports the allotetraploid origin hypothesis of Bauhinia.</title>
        <authorList>
            <person name="Zhong Y."/>
            <person name="Chen Y."/>
            <person name="Zheng D."/>
            <person name="Pang J."/>
            <person name="Liu Y."/>
            <person name="Luo S."/>
            <person name="Meng S."/>
            <person name="Qian L."/>
            <person name="Wei D."/>
            <person name="Dai S."/>
            <person name="Zhou R."/>
        </authorList>
    </citation>
    <scope>NUCLEOTIDE SEQUENCE [LARGE SCALE GENOMIC DNA]</scope>
    <source>
        <strain evidence="1">BV-YZ2020</strain>
    </source>
</reference>
<proteinExistence type="predicted"/>
<sequence length="427" mass="47059">MGNCLGHRPESSGPRVDTAESNQLGRADRQSNSRLLQSEGNSTSFGHSRLFGPSSSNTYTSNTSTSILGSENSRTSGVRGQEEFPDGQILDAANLRVFNLAELKTATRNFRADTVIGEGGFGRVYKGWLRERTESNKVGELVIAIKRMNSESKQGIEEWLSEVNFLGRLSHPNLVKLFGFAREDGELILVYEFMHRGSLANHLFGRGANIRPLSWGTRLKVMIGAARGLCFLHSLEKKIIYRDFKPSNILLDSSYNTKLADFGLAKHGPSDDRTHVTTKVVGTHGYTAPEYIATGHLSVKSDVYSFGVVLVEMLTGKSIRDIRQQSEQQSLVDWLKSNLLRSGKMIGAMDPRLGGKYPPKLASQVAQLALKCIRLENKLRPSMTEVVETLEQIEAANIEKSSTTDDRKHASATHSRAAQLHGRPDGG</sequence>
<keyword evidence="2" id="KW-1185">Reference proteome</keyword>
<evidence type="ECO:0000313" key="1">
    <source>
        <dbReference type="EMBL" id="KAI4344489.1"/>
    </source>
</evidence>
<organism evidence="1 2">
    <name type="scientific">Bauhinia variegata</name>
    <name type="common">Purple orchid tree</name>
    <name type="synonym">Phanera variegata</name>
    <dbReference type="NCBI Taxonomy" id="167791"/>
    <lineage>
        <taxon>Eukaryota</taxon>
        <taxon>Viridiplantae</taxon>
        <taxon>Streptophyta</taxon>
        <taxon>Embryophyta</taxon>
        <taxon>Tracheophyta</taxon>
        <taxon>Spermatophyta</taxon>
        <taxon>Magnoliopsida</taxon>
        <taxon>eudicotyledons</taxon>
        <taxon>Gunneridae</taxon>
        <taxon>Pentapetalae</taxon>
        <taxon>rosids</taxon>
        <taxon>fabids</taxon>
        <taxon>Fabales</taxon>
        <taxon>Fabaceae</taxon>
        <taxon>Cercidoideae</taxon>
        <taxon>Cercideae</taxon>
        <taxon>Bauhiniinae</taxon>
        <taxon>Bauhinia</taxon>
    </lineage>
</organism>
<protein>
    <submittedName>
        <fullName evidence="1">Uncharacterized protein</fullName>
    </submittedName>
</protein>